<dbReference type="InterPro" id="IPR003593">
    <property type="entry name" value="AAA+_ATPase"/>
</dbReference>
<dbReference type="InterPro" id="IPR003959">
    <property type="entry name" value="ATPase_AAA_core"/>
</dbReference>
<evidence type="ECO:0000259" key="2">
    <source>
        <dbReference type="SMART" id="SM00382"/>
    </source>
</evidence>
<dbReference type="CDD" id="cd19481">
    <property type="entry name" value="RecA-like_protease"/>
    <property type="match status" value="1"/>
</dbReference>
<dbReference type="EMBL" id="KN848080">
    <property type="protein sequence ID" value="KIX95890.1"/>
    <property type="molecule type" value="Genomic_DNA"/>
</dbReference>
<dbReference type="OrthoDB" id="10042665at2759"/>
<dbReference type="PANTHER" id="PTHR46411">
    <property type="entry name" value="FAMILY ATPASE, PUTATIVE-RELATED"/>
    <property type="match status" value="1"/>
</dbReference>
<feature type="compositionally biased region" description="Basic residues" evidence="1">
    <location>
        <begin position="1046"/>
        <end position="1057"/>
    </location>
</feature>
<dbReference type="Pfam" id="PF22942">
    <property type="entry name" value="DUF7025"/>
    <property type="match status" value="1"/>
</dbReference>
<dbReference type="Pfam" id="PF00004">
    <property type="entry name" value="AAA"/>
    <property type="match status" value="1"/>
</dbReference>
<dbReference type="RefSeq" id="XP_016630013.1">
    <property type="nucleotide sequence ID" value="XM_016779094.1"/>
</dbReference>
<feature type="domain" description="AAA+ ATPase" evidence="2">
    <location>
        <begin position="688"/>
        <end position="816"/>
    </location>
</feature>
<organism evidence="3 4">
    <name type="scientific">Fonsecaea multimorphosa CBS 102226</name>
    <dbReference type="NCBI Taxonomy" id="1442371"/>
    <lineage>
        <taxon>Eukaryota</taxon>
        <taxon>Fungi</taxon>
        <taxon>Dikarya</taxon>
        <taxon>Ascomycota</taxon>
        <taxon>Pezizomycotina</taxon>
        <taxon>Eurotiomycetes</taxon>
        <taxon>Chaetothyriomycetidae</taxon>
        <taxon>Chaetothyriales</taxon>
        <taxon>Herpotrichiellaceae</taxon>
        <taxon>Fonsecaea</taxon>
    </lineage>
</organism>
<dbReference type="SUPFAM" id="SSF52540">
    <property type="entry name" value="P-loop containing nucleoside triphosphate hydrolases"/>
    <property type="match status" value="1"/>
</dbReference>
<dbReference type="GO" id="GO:0005524">
    <property type="term" value="F:ATP binding"/>
    <property type="evidence" value="ECO:0007669"/>
    <property type="project" value="InterPro"/>
</dbReference>
<feature type="compositionally biased region" description="Basic and acidic residues" evidence="1">
    <location>
        <begin position="975"/>
        <end position="989"/>
    </location>
</feature>
<proteinExistence type="predicted"/>
<dbReference type="SMART" id="SM00382">
    <property type="entry name" value="AAA"/>
    <property type="match status" value="1"/>
</dbReference>
<dbReference type="VEuPathDB" id="FungiDB:Z520_08598"/>
<feature type="region of interest" description="Disordered" evidence="1">
    <location>
        <begin position="98"/>
        <end position="145"/>
    </location>
</feature>
<accession>A0A0D2H251</accession>
<gene>
    <name evidence="3" type="ORF">Z520_08598</name>
</gene>
<feature type="region of interest" description="Disordered" evidence="1">
    <location>
        <begin position="926"/>
        <end position="1057"/>
    </location>
</feature>
<evidence type="ECO:0000313" key="3">
    <source>
        <dbReference type="EMBL" id="KIX95890.1"/>
    </source>
</evidence>
<dbReference type="STRING" id="1442371.A0A0D2H251"/>
<feature type="compositionally biased region" description="Low complexity" evidence="1">
    <location>
        <begin position="98"/>
        <end position="112"/>
    </location>
</feature>
<evidence type="ECO:0000256" key="1">
    <source>
        <dbReference type="SAM" id="MobiDB-lite"/>
    </source>
</evidence>
<name>A0A0D2H251_9EURO</name>
<feature type="compositionally biased region" description="Basic and acidic residues" evidence="1">
    <location>
        <begin position="926"/>
        <end position="941"/>
    </location>
</feature>
<dbReference type="GeneID" id="27714344"/>
<reference evidence="3 4" key="1">
    <citation type="submission" date="2015-01" db="EMBL/GenBank/DDBJ databases">
        <title>The Genome Sequence of Fonsecaea multimorphosa CBS 102226.</title>
        <authorList>
            <consortium name="The Broad Institute Genomics Platform"/>
            <person name="Cuomo C."/>
            <person name="de Hoog S."/>
            <person name="Gorbushina A."/>
            <person name="Stielow B."/>
            <person name="Teixiera M."/>
            <person name="Abouelleil A."/>
            <person name="Chapman S.B."/>
            <person name="Priest M."/>
            <person name="Young S.K."/>
            <person name="Wortman J."/>
            <person name="Nusbaum C."/>
            <person name="Birren B."/>
        </authorList>
    </citation>
    <scope>NUCLEOTIDE SEQUENCE [LARGE SCALE GENOMIC DNA]</scope>
    <source>
        <strain evidence="3 4">CBS 102226</strain>
    </source>
</reference>
<feature type="compositionally biased region" description="Basic residues" evidence="1">
    <location>
        <begin position="990"/>
        <end position="1002"/>
    </location>
</feature>
<feature type="compositionally biased region" description="Basic residues" evidence="1">
    <location>
        <begin position="963"/>
        <end position="974"/>
    </location>
</feature>
<dbReference type="Pfam" id="PF23232">
    <property type="entry name" value="AAA_lid_13"/>
    <property type="match status" value="1"/>
</dbReference>
<feature type="region of interest" description="Disordered" evidence="1">
    <location>
        <begin position="1"/>
        <end position="38"/>
    </location>
</feature>
<keyword evidence="4" id="KW-1185">Reference proteome</keyword>
<dbReference type="GO" id="GO:0016887">
    <property type="term" value="F:ATP hydrolysis activity"/>
    <property type="evidence" value="ECO:0007669"/>
    <property type="project" value="InterPro"/>
</dbReference>
<evidence type="ECO:0000313" key="4">
    <source>
        <dbReference type="Proteomes" id="UP000053411"/>
    </source>
</evidence>
<dbReference type="Proteomes" id="UP000053411">
    <property type="component" value="Unassembled WGS sequence"/>
</dbReference>
<feature type="compositionally biased region" description="Basic and acidic residues" evidence="1">
    <location>
        <begin position="1015"/>
        <end position="1027"/>
    </location>
</feature>
<feature type="compositionally biased region" description="Basic and acidic residues" evidence="1">
    <location>
        <begin position="113"/>
        <end position="128"/>
    </location>
</feature>
<dbReference type="Gene3D" id="3.40.50.300">
    <property type="entry name" value="P-loop containing nucleotide triphosphate hydrolases"/>
    <property type="match status" value="1"/>
</dbReference>
<protein>
    <recommendedName>
        <fullName evidence="2">AAA+ ATPase domain-containing protein</fullName>
    </recommendedName>
</protein>
<dbReference type="PANTHER" id="PTHR46411:SF2">
    <property type="entry name" value="AAA+ ATPASE DOMAIN-CONTAINING PROTEIN"/>
    <property type="match status" value="1"/>
</dbReference>
<dbReference type="InterPro" id="IPR027417">
    <property type="entry name" value="P-loop_NTPase"/>
</dbReference>
<feature type="compositionally biased region" description="Acidic residues" evidence="1">
    <location>
        <begin position="1028"/>
        <end position="1040"/>
    </location>
</feature>
<dbReference type="AlphaFoldDB" id="A0A0D2H251"/>
<dbReference type="InterPro" id="IPR054289">
    <property type="entry name" value="DUF7025"/>
</dbReference>
<sequence>MRSDPHKQESSAADDMEFLNQPMSTTSNRDKVTLKSATSLTARMEQSLEIPLEMDARLAADYRTSVESPVAAVEATTSPLLEESEEHVVVVSEFVMRQSTDSGSASDSGSEDIAARDDEGSSESEKSRTPMHILRRRRREARQKTLEKKLARVSAQKRFTRKNGVIYVHEDKWTQYQEFADNAHLYISSGSVSVEGPLVQGATNGRAEGEGGGQSTEEATTEAGDILSAAKTTIGILPPRLKIVNELLLEEMSRISVPGGYRTVDNEHVLLNHDQVAPYRSIIPSETAFRNRLKQLEEEFADIARQYPEHPAVLRTCDYLPAAAAYLLELPLKTAINAAIEDRIDRARILLDGFRALIHVLDTDLRDLVQSYRQIEAGTVEKLPFSHLWYLFPLGQEIVVKYPTYKAYRVLQVTGGRRSLEARKKDKGTGGRTISDLVIDCFYIDYDGKEFGAVPFTISIKPYDDVKSVTALPAYPIAYDKSARDGRPVLEYLIKRGKKFEELTKVSHRRYQGYTLREGEIFDTVDEVDSDVMIDFEMAYRNTQRRIPRPEFGGGVIMSPTVEDYEERHGPGLVYDDAELLAAKRSLWTRDNDLLRNHTRGTLHRDIYVLLPGRVYGYVLLSRNWYPLDISHVDIVPKVKPGENDGFQKLVLPNGHKEIVRALINTHARKLEADKSRYEFDVVKGKGKGLIILLHGAPGVGKTSTAECVAANAGKPLFPITCGDIGGDSAQEVEENLEKFFDLARKWDCVLLLDEADVFLSAREVGNIRQNSLVSVFLRVLEYYPGILILTTNRVGLFDEAVKSRVHCSLYYPKLDKDQTFQVWQMNIAALEDRNRDLDPKLRVHFDQGELEKYAKYHWKKGDASTRWNGRQIKNAFQTAVALADWDYLQLSSEQEVKGPALEPKHFKKVAKASKHFDKYLAKTRRDDEQLARERGARDDSFGIDPGTASEWDSSSEDDRPAKKAKSSSKRRKSESKSKSKSSEKNSKPRERKSKTKSQSKKKQAEPSSSSDSSKASDDADSSRSDASEESSDDDDDDDIADKQRSSSKKKQGKSKS</sequence>
<dbReference type="InterPro" id="IPR056599">
    <property type="entry name" value="AAA_lid_fung"/>
</dbReference>